<comment type="caution">
    <text evidence="2">The sequence shown here is derived from an EMBL/GenBank/DDBJ whole genome shotgun (WGS) entry which is preliminary data.</text>
</comment>
<feature type="region of interest" description="Disordered" evidence="1">
    <location>
        <begin position="64"/>
        <end position="83"/>
    </location>
</feature>
<evidence type="ECO:0000313" key="3">
    <source>
        <dbReference type="Proteomes" id="UP001159363"/>
    </source>
</evidence>
<gene>
    <name evidence="2" type="ORF">PR048_015264</name>
</gene>
<organism evidence="2 3">
    <name type="scientific">Dryococelus australis</name>
    <dbReference type="NCBI Taxonomy" id="614101"/>
    <lineage>
        <taxon>Eukaryota</taxon>
        <taxon>Metazoa</taxon>
        <taxon>Ecdysozoa</taxon>
        <taxon>Arthropoda</taxon>
        <taxon>Hexapoda</taxon>
        <taxon>Insecta</taxon>
        <taxon>Pterygota</taxon>
        <taxon>Neoptera</taxon>
        <taxon>Polyneoptera</taxon>
        <taxon>Phasmatodea</taxon>
        <taxon>Verophasmatodea</taxon>
        <taxon>Anareolatae</taxon>
        <taxon>Phasmatidae</taxon>
        <taxon>Eurycanthinae</taxon>
        <taxon>Dryococelus</taxon>
    </lineage>
</organism>
<sequence length="602" mass="67305">MEATGRLLFIHSSLPVDPDKFMDLLRVSLDSRSFMFDLHAVFVDAVRTYGRHVSIVCSQETNARLHHRGSKLEPRSDLRSTQKTEAPFEFRAGLDIEMNVQHIAIVTSRHTPSRRNKSATDVTSQHFPAMESQDHVSTDRKFSTSVFRRKLGFACQGRPYLYAQCEPSRGTAVAERLACSPPTKANRVQAQAESQDLRMWESCRTMPLVVGPSRGYPAYPAPSFRRYSILPSITLISSQDLAIKSRPNLFTLHSRSGGAQRCEHTSNYKRIRESEQNKIGRSSYVLEQKVRTWRQERKIMNTKGFINATGCPCNGRLMHVFVLLEGIFDIAFSADDNLYTSVTDSCAVPTVLGGIESRGRLEAVYPAVTNRRLNPDYGYPTITSIGKLSVPYALLMPVLHSSLLFRLCNRFLELTEMPVGTGETGDPRGNLLTSGIVRHYYHIRKSRSYSAWNLIWFDVTVIGEKSSLKKKALEAANLLLSVGATHDARDLPKEIIYDGVATVYLLHVYQTVIRLGRGGVAARTLTSLHDEPGSIPGGVVGIAGRRVFLRVCHFYHPHNGSRDHVVNRKCQLEQGLLPPTLQPAPMMPGSTIVVRNSIGDRI</sequence>
<feature type="compositionally biased region" description="Basic and acidic residues" evidence="1">
    <location>
        <begin position="70"/>
        <end position="83"/>
    </location>
</feature>
<evidence type="ECO:0000313" key="2">
    <source>
        <dbReference type="EMBL" id="KAJ8883421.1"/>
    </source>
</evidence>
<protein>
    <submittedName>
        <fullName evidence="2">Uncharacterized protein</fullName>
    </submittedName>
</protein>
<dbReference type="Proteomes" id="UP001159363">
    <property type="component" value="Chromosome 4"/>
</dbReference>
<name>A0ABQ9HGG7_9NEOP</name>
<proteinExistence type="predicted"/>
<evidence type="ECO:0000256" key="1">
    <source>
        <dbReference type="SAM" id="MobiDB-lite"/>
    </source>
</evidence>
<accession>A0ABQ9HGG7</accession>
<dbReference type="EMBL" id="JARBHB010000005">
    <property type="protein sequence ID" value="KAJ8883421.1"/>
    <property type="molecule type" value="Genomic_DNA"/>
</dbReference>
<reference evidence="2 3" key="1">
    <citation type="submission" date="2023-02" db="EMBL/GenBank/DDBJ databases">
        <title>LHISI_Scaffold_Assembly.</title>
        <authorList>
            <person name="Stuart O.P."/>
            <person name="Cleave R."/>
            <person name="Magrath M.J.L."/>
            <person name="Mikheyev A.S."/>
        </authorList>
    </citation>
    <scope>NUCLEOTIDE SEQUENCE [LARGE SCALE GENOMIC DNA]</scope>
    <source>
        <strain evidence="2">Daus_M_001</strain>
        <tissue evidence="2">Leg muscle</tissue>
    </source>
</reference>
<keyword evidence="3" id="KW-1185">Reference proteome</keyword>